<sequence>GQEGVECASRPFQWDKPDSLACESELETFQEDFLPALAVMSRHVWKTAETDMIRFVLTSSRHSYATLLDEFMLHQWSFGVLLKVIATWMKRATESKVRCVFRCLREAFEDCQKSAEPQPSEAAIEGDATDADKKALCL</sequence>
<name>A0ABD0JYV6_9CAEN</name>
<evidence type="ECO:0000313" key="2">
    <source>
        <dbReference type="EMBL" id="KAK7479951.1"/>
    </source>
</evidence>
<protein>
    <submittedName>
        <fullName evidence="2">Uncharacterized protein</fullName>
    </submittedName>
</protein>
<reference evidence="2 3" key="1">
    <citation type="journal article" date="2023" name="Sci. Data">
        <title>Genome assembly of the Korean intertidal mud-creeper Batillaria attramentaria.</title>
        <authorList>
            <person name="Patra A.K."/>
            <person name="Ho P.T."/>
            <person name="Jun S."/>
            <person name="Lee S.J."/>
            <person name="Kim Y."/>
            <person name="Won Y.J."/>
        </authorList>
    </citation>
    <scope>NUCLEOTIDE SEQUENCE [LARGE SCALE GENOMIC DNA]</scope>
    <source>
        <strain evidence="2">Wonlab-2016</strain>
    </source>
</reference>
<keyword evidence="3" id="KW-1185">Reference proteome</keyword>
<dbReference type="EMBL" id="JACVVK020000291">
    <property type="protein sequence ID" value="KAK7479951.1"/>
    <property type="molecule type" value="Genomic_DNA"/>
</dbReference>
<organism evidence="2 3">
    <name type="scientific">Batillaria attramentaria</name>
    <dbReference type="NCBI Taxonomy" id="370345"/>
    <lineage>
        <taxon>Eukaryota</taxon>
        <taxon>Metazoa</taxon>
        <taxon>Spiralia</taxon>
        <taxon>Lophotrochozoa</taxon>
        <taxon>Mollusca</taxon>
        <taxon>Gastropoda</taxon>
        <taxon>Caenogastropoda</taxon>
        <taxon>Sorbeoconcha</taxon>
        <taxon>Cerithioidea</taxon>
        <taxon>Batillariidae</taxon>
        <taxon>Batillaria</taxon>
    </lineage>
</organism>
<feature type="region of interest" description="Disordered" evidence="1">
    <location>
        <begin position="119"/>
        <end position="138"/>
    </location>
</feature>
<dbReference type="Proteomes" id="UP001519460">
    <property type="component" value="Unassembled WGS sequence"/>
</dbReference>
<evidence type="ECO:0000256" key="1">
    <source>
        <dbReference type="SAM" id="MobiDB-lite"/>
    </source>
</evidence>
<gene>
    <name evidence="2" type="ORF">BaRGS_00028778</name>
</gene>
<proteinExistence type="predicted"/>
<evidence type="ECO:0000313" key="3">
    <source>
        <dbReference type="Proteomes" id="UP001519460"/>
    </source>
</evidence>
<feature type="non-terminal residue" evidence="2">
    <location>
        <position position="1"/>
    </location>
</feature>
<dbReference type="AlphaFoldDB" id="A0ABD0JYV6"/>
<comment type="caution">
    <text evidence="2">The sequence shown here is derived from an EMBL/GenBank/DDBJ whole genome shotgun (WGS) entry which is preliminary data.</text>
</comment>
<accession>A0ABD0JYV6</accession>